<evidence type="ECO:0000256" key="1">
    <source>
        <dbReference type="SAM" id="SignalP"/>
    </source>
</evidence>
<feature type="signal peptide" evidence="1">
    <location>
        <begin position="1"/>
        <end position="23"/>
    </location>
</feature>
<dbReference type="OrthoDB" id="8613893at2"/>
<evidence type="ECO:0008006" key="4">
    <source>
        <dbReference type="Google" id="ProtNLM"/>
    </source>
</evidence>
<dbReference type="EMBL" id="OCNF01000003">
    <property type="protein sequence ID" value="SOD66315.1"/>
    <property type="molecule type" value="Genomic_DNA"/>
</dbReference>
<keyword evidence="3" id="KW-1185">Reference proteome</keyword>
<organism evidence="2 3">
    <name type="scientific">Alysiella filiformis DSM 16848</name>
    <dbReference type="NCBI Taxonomy" id="1120981"/>
    <lineage>
        <taxon>Bacteria</taxon>
        <taxon>Pseudomonadati</taxon>
        <taxon>Pseudomonadota</taxon>
        <taxon>Betaproteobacteria</taxon>
        <taxon>Neisseriales</taxon>
        <taxon>Neisseriaceae</taxon>
        <taxon>Alysiella</taxon>
    </lineage>
</organism>
<proteinExistence type="predicted"/>
<feature type="chain" id="PRO_5013035637" description="Lipoprotein" evidence="1">
    <location>
        <begin position="24"/>
        <end position="76"/>
    </location>
</feature>
<sequence length="76" mass="8321">MKKQIFLLASVLLLNGCASTVKSALQDTTENIQQTTEYIRKNPDVVDNATSVMKSSSEFIGKSMKVTGDLLQKIAK</sequence>
<evidence type="ECO:0000313" key="2">
    <source>
        <dbReference type="EMBL" id="SOD66315.1"/>
    </source>
</evidence>
<dbReference type="AlphaFoldDB" id="A0A286E5Y0"/>
<evidence type="ECO:0000313" key="3">
    <source>
        <dbReference type="Proteomes" id="UP000219669"/>
    </source>
</evidence>
<keyword evidence="1" id="KW-0732">Signal</keyword>
<dbReference type="Proteomes" id="UP000219669">
    <property type="component" value="Unassembled WGS sequence"/>
</dbReference>
<protein>
    <recommendedName>
        <fullName evidence="4">Lipoprotein</fullName>
    </recommendedName>
</protein>
<accession>A0A286E5Y0</accession>
<dbReference type="RefSeq" id="WP_097113656.1">
    <property type="nucleotide sequence ID" value="NZ_CP083931.1"/>
</dbReference>
<gene>
    <name evidence="2" type="ORF">SAMN02746062_00583</name>
</gene>
<reference evidence="2 3" key="1">
    <citation type="submission" date="2017-09" db="EMBL/GenBank/DDBJ databases">
        <authorList>
            <person name="Ehlers B."/>
            <person name="Leendertz F.H."/>
        </authorList>
    </citation>
    <scope>NUCLEOTIDE SEQUENCE [LARGE SCALE GENOMIC DNA]</scope>
    <source>
        <strain evidence="2 3">DSM 16848</strain>
    </source>
</reference>
<name>A0A286E5Y0_9NEIS</name>